<feature type="non-terminal residue" evidence="10">
    <location>
        <position position="1"/>
    </location>
</feature>
<dbReference type="EMBL" id="JADEXQ010000016">
    <property type="protein sequence ID" value="MBE9029481.1"/>
    <property type="molecule type" value="Genomic_DNA"/>
</dbReference>
<keyword evidence="6" id="KW-0472">Membrane</keyword>
<evidence type="ECO:0000256" key="8">
    <source>
        <dbReference type="SAM" id="Coils"/>
    </source>
</evidence>
<keyword evidence="4" id="KW-1134">Transmembrane beta strand</keyword>
<dbReference type="Pfam" id="PF02321">
    <property type="entry name" value="OEP"/>
    <property type="match status" value="2"/>
</dbReference>
<dbReference type="InterPro" id="IPR003423">
    <property type="entry name" value="OMP_efflux"/>
</dbReference>
<comment type="caution">
    <text evidence="10">The sequence shown here is derived from an EMBL/GenBank/DDBJ whole genome shotgun (WGS) entry which is preliminary data.</text>
</comment>
<organism evidence="10 11">
    <name type="scientific">Romeriopsis navalis LEGE 11480</name>
    <dbReference type="NCBI Taxonomy" id="2777977"/>
    <lineage>
        <taxon>Bacteria</taxon>
        <taxon>Bacillati</taxon>
        <taxon>Cyanobacteriota</taxon>
        <taxon>Cyanophyceae</taxon>
        <taxon>Leptolyngbyales</taxon>
        <taxon>Leptolyngbyaceae</taxon>
        <taxon>Romeriopsis</taxon>
        <taxon>Romeriopsis navalis</taxon>
    </lineage>
</organism>
<comment type="similarity">
    <text evidence="2">Belongs to the outer membrane factor (OMF) (TC 1.B.17) family.</text>
</comment>
<evidence type="ECO:0000313" key="10">
    <source>
        <dbReference type="EMBL" id="MBE9029481.1"/>
    </source>
</evidence>
<comment type="subcellular location">
    <subcellularLocation>
        <location evidence="1">Cell outer membrane</location>
    </subcellularLocation>
</comment>
<dbReference type="GO" id="GO:1990281">
    <property type="term" value="C:efflux pump complex"/>
    <property type="evidence" value="ECO:0007669"/>
    <property type="project" value="TreeGrafter"/>
</dbReference>
<evidence type="ECO:0000256" key="6">
    <source>
        <dbReference type="ARBA" id="ARBA00023136"/>
    </source>
</evidence>
<dbReference type="PANTHER" id="PTHR30026">
    <property type="entry name" value="OUTER MEMBRANE PROTEIN TOLC"/>
    <property type="match status" value="1"/>
</dbReference>
<sequence>TDTPFPPTTPTNLTPTVPTEVTPQLFPSMAPSQPAPGSSVTQAAALDRKMPVPEYLNPSPNPLTLPTKPSEVTLTGAQPLTLEQAIELAERNNRTIEQAKLQLEQSRAALREAQASNLPTLLLQGDLTRSKSADSELNVRQQRENLERDLASDDLTTRLTAQNQEAALRDNLRDADDARTRITTSLTLSYNLFTAGLRPNQIKAAERLLRISELEVDRVRALTRFNVSNEYYQLQDAEAQIEINAAAVRSSQSNLRDTEAQFQAGLGTKFDVLRVKVQLANNEQQLSTAIANREIQRRRLAQRLSLPESVIVVPADQPEPAGNWPISLEKTIILAYKNRAELEQQLVQREVSEARRKIALSALGPTVSLIAQANFLEAFEDSVSVSSGYSIGAQAQWQLFDGGTAQAQAAQQTKNKELAESRFAEQREAIRFEVEQAYATLISNGKSIETTRQAIVQAEEALRLAVLRFQAGVGTQTERIDAEADLTRSRGNFTSAVIGYNQALAQLRRSVSNLPTDLSQINRITAK</sequence>
<gene>
    <name evidence="10" type="ORF">IQ266_06855</name>
</gene>
<evidence type="ECO:0000256" key="9">
    <source>
        <dbReference type="SAM" id="MobiDB-lite"/>
    </source>
</evidence>
<dbReference type="GO" id="GO:0015288">
    <property type="term" value="F:porin activity"/>
    <property type="evidence" value="ECO:0007669"/>
    <property type="project" value="TreeGrafter"/>
</dbReference>
<feature type="compositionally biased region" description="Low complexity" evidence="9">
    <location>
        <begin position="10"/>
        <end position="23"/>
    </location>
</feature>
<evidence type="ECO:0000256" key="3">
    <source>
        <dbReference type="ARBA" id="ARBA00022448"/>
    </source>
</evidence>
<dbReference type="Gene3D" id="1.20.1600.10">
    <property type="entry name" value="Outer membrane efflux proteins (OEP)"/>
    <property type="match status" value="1"/>
</dbReference>
<proteinExistence type="inferred from homology"/>
<evidence type="ECO:0000256" key="7">
    <source>
        <dbReference type="ARBA" id="ARBA00023237"/>
    </source>
</evidence>
<evidence type="ECO:0000313" key="11">
    <source>
        <dbReference type="Proteomes" id="UP000625316"/>
    </source>
</evidence>
<keyword evidence="3" id="KW-0813">Transport</keyword>
<dbReference type="InterPro" id="IPR051906">
    <property type="entry name" value="TolC-like"/>
</dbReference>
<accession>A0A928VIZ9</accession>
<dbReference type="PANTHER" id="PTHR30026:SF21">
    <property type="entry name" value="SLR1270 PROTEIN"/>
    <property type="match status" value="1"/>
</dbReference>
<evidence type="ECO:0000256" key="2">
    <source>
        <dbReference type="ARBA" id="ARBA00007613"/>
    </source>
</evidence>
<keyword evidence="8" id="KW-0175">Coiled coil</keyword>
<keyword evidence="11" id="KW-1185">Reference proteome</keyword>
<keyword evidence="5" id="KW-0812">Transmembrane</keyword>
<evidence type="ECO:0000256" key="1">
    <source>
        <dbReference type="ARBA" id="ARBA00004442"/>
    </source>
</evidence>
<dbReference type="Proteomes" id="UP000625316">
    <property type="component" value="Unassembled WGS sequence"/>
</dbReference>
<dbReference type="RefSeq" id="WP_264324299.1">
    <property type="nucleotide sequence ID" value="NZ_JADEXQ010000016.1"/>
</dbReference>
<evidence type="ECO:0000256" key="5">
    <source>
        <dbReference type="ARBA" id="ARBA00022692"/>
    </source>
</evidence>
<dbReference type="GO" id="GO:0009279">
    <property type="term" value="C:cell outer membrane"/>
    <property type="evidence" value="ECO:0007669"/>
    <property type="project" value="UniProtKB-SubCell"/>
</dbReference>
<protein>
    <submittedName>
        <fullName evidence="10">TolC family protein</fullName>
    </submittedName>
</protein>
<dbReference type="SUPFAM" id="SSF56954">
    <property type="entry name" value="Outer membrane efflux proteins (OEP)"/>
    <property type="match status" value="1"/>
</dbReference>
<reference evidence="10" key="1">
    <citation type="submission" date="2020-10" db="EMBL/GenBank/DDBJ databases">
        <authorList>
            <person name="Castelo-Branco R."/>
            <person name="Eusebio N."/>
            <person name="Adriana R."/>
            <person name="Vieira A."/>
            <person name="Brugerolle De Fraissinette N."/>
            <person name="Rezende De Castro R."/>
            <person name="Schneider M.P."/>
            <person name="Vasconcelos V."/>
            <person name="Leao P.N."/>
        </authorList>
    </citation>
    <scope>NUCLEOTIDE SEQUENCE</scope>
    <source>
        <strain evidence="10">LEGE 11480</strain>
    </source>
</reference>
<feature type="region of interest" description="Disordered" evidence="9">
    <location>
        <begin position="1"/>
        <end position="43"/>
    </location>
</feature>
<dbReference type="GO" id="GO:0015562">
    <property type="term" value="F:efflux transmembrane transporter activity"/>
    <property type="evidence" value="ECO:0007669"/>
    <property type="project" value="InterPro"/>
</dbReference>
<keyword evidence="7" id="KW-0998">Cell outer membrane</keyword>
<evidence type="ECO:0000256" key="4">
    <source>
        <dbReference type="ARBA" id="ARBA00022452"/>
    </source>
</evidence>
<name>A0A928VIZ9_9CYAN</name>
<dbReference type="AlphaFoldDB" id="A0A928VIZ9"/>
<feature type="coiled-coil region" evidence="8">
    <location>
        <begin position="82"/>
        <end position="116"/>
    </location>
</feature>